<keyword evidence="1 3" id="KW-0597">Phosphoprotein</keyword>
<sequence>MIKLAIAEDNSFLLKTVIDKLAFFDDLVVKFKANNGLDLLEKISKNHNIDIVLMDIEMPKMDGIETTLLIKNKYPHIKVIMLTVFDNDENIFNAIKNGADGYLLKEVTQQDLYTAITETLNGGAIMTPSIALKTLRLFRNPIDFNKYKNKEQIKLTQQEIKVLEQLSSGLKYDAIAHNLIVSNGTIRKHVEHIYRKLQVNSRLEAIEKARFNNLI</sequence>
<dbReference type="EMBL" id="JBHTJI010000001">
    <property type="protein sequence ID" value="MFD0989060.1"/>
    <property type="molecule type" value="Genomic_DNA"/>
</dbReference>
<dbReference type="InterPro" id="IPR058245">
    <property type="entry name" value="NreC/VraR/RcsB-like_REC"/>
</dbReference>
<evidence type="ECO:0000256" key="2">
    <source>
        <dbReference type="ARBA" id="ARBA00023125"/>
    </source>
</evidence>
<reference evidence="7" key="1">
    <citation type="journal article" date="2019" name="Int. J. Syst. Evol. Microbiol.">
        <title>The Global Catalogue of Microorganisms (GCM) 10K type strain sequencing project: providing services to taxonomists for standard genome sequencing and annotation.</title>
        <authorList>
            <consortium name="The Broad Institute Genomics Platform"/>
            <consortium name="The Broad Institute Genome Sequencing Center for Infectious Disease"/>
            <person name="Wu L."/>
            <person name="Ma J."/>
        </authorList>
    </citation>
    <scope>NUCLEOTIDE SEQUENCE [LARGE SCALE GENOMIC DNA]</scope>
    <source>
        <strain evidence="7">CCUG 62414</strain>
    </source>
</reference>
<dbReference type="PRINTS" id="PR00038">
    <property type="entry name" value="HTHLUXR"/>
</dbReference>
<dbReference type="InterPro" id="IPR011006">
    <property type="entry name" value="CheY-like_superfamily"/>
</dbReference>
<dbReference type="InterPro" id="IPR001789">
    <property type="entry name" value="Sig_transdc_resp-reg_receiver"/>
</dbReference>
<dbReference type="PROSITE" id="PS50110">
    <property type="entry name" value="RESPONSE_REGULATORY"/>
    <property type="match status" value="1"/>
</dbReference>
<dbReference type="SUPFAM" id="SSF52172">
    <property type="entry name" value="CheY-like"/>
    <property type="match status" value="1"/>
</dbReference>
<dbReference type="PANTHER" id="PTHR43214">
    <property type="entry name" value="TWO-COMPONENT RESPONSE REGULATOR"/>
    <property type="match status" value="1"/>
</dbReference>
<comment type="caution">
    <text evidence="6">The sequence shown here is derived from an EMBL/GenBank/DDBJ whole genome shotgun (WGS) entry which is preliminary data.</text>
</comment>
<keyword evidence="2" id="KW-0238">DNA-binding</keyword>
<feature type="modified residue" description="4-aspartylphosphate" evidence="3">
    <location>
        <position position="55"/>
    </location>
</feature>
<keyword evidence="7" id="KW-1185">Reference proteome</keyword>
<evidence type="ECO:0000256" key="3">
    <source>
        <dbReference type="PROSITE-ProRule" id="PRU00169"/>
    </source>
</evidence>
<dbReference type="PROSITE" id="PS00622">
    <property type="entry name" value="HTH_LUXR_1"/>
    <property type="match status" value="1"/>
</dbReference>
<dbReference type="SUPFAM" id="SSF46894">
    <property type="entry name" value="C-terminal effector domain of the bipartite response regulators"/>
    <property type="match status" value="1"/>
</dbReference>
<feature type="domain" description="Response regulatory" evidence="5">
    <location>
        <begin position="3"/>
        <end position="120"/>
    </location>
</feature>
<dbReference type="CDD" id="cd06170">
    <property type="entry name" value="LuxR_C_like"/>
    <property type="match status" value="1"/>
</dbReference>
<dbReference type="SMART" id="SM00421">
    <property type="entry name" value="HTH_LUXR"/>
    <property type="match status" value="1"/>
</dbReference>
<dbReference type="PROSITE" id="PS50043">
    <property type="entry name" value="HTH_LUXR_2"/>
    <property type="match status" value="1"/>
</dbReference>
<dbReference type="InterPro" id="IPR000792">
    <property type="entry name" value="Tscrpt_reg_LuxR_C"/>
</dbReference>
<evidence type="ECO:0000259" key="4">
    <source>
        <dbReference type="PROSITE" id="PS50043"/>
    </source>
</evidence>
<dbReference type="CDD" id="cd17535">
    <property type="entry name" value="REC_NarL-like"/>
    <property type="match status" value="1"/>
</dbReference>
<evidence type="ECO:0000256" key="1">
    <source>
        <dbReference type="ARBA" id="ARBA00022553"/>
    </source>
</evidence>
<dbReference type="Pfam" id="PF00196">
    <property type="entry name" value="GerE"/>
    <property type="match status" value="1"/>
</dbReference>
<evidence type="ECO:0000313" key="6">
    <source>
        <dbReference type="EMBL" id="MFD0989060.1"/>
    </source>
</evidence>
<name>A0ABW3JGV5_9FLAO</name>
<accession>A0ABW3JGV5</accession>
<dbReference type="SMART" id="SM00448">
    <property type="entry name" value="REC"/>
    <property type="match status" value="1"/>
</dbReference>
<dbReference type="InterPro" id="IPR016032">
    <property type="entry name" value="Sig_transdc_resp-reg_C-effctor"/>
</dbReference>
<dbReference type="Pfam" id="PF00072">
    <property type="entry name" value="Response_reg"/>
    <property type="match status" value="1"/>
</dbReference>
<proteinExistence type="predicted"/>
<feature type="domain" description="HTH luxR-type" evidence="4">
    <location>
        <begin position="148"/>
        <end position="213"/>
    </location>
</feature>
<dbReference type="RefSeq" id="WP_379924634.1">
    <property type="nucleotide sequence ID" value="NZ_JBHTJI010000001.1"/>
</dbReference>
<organism evidence="6 7">
    <name type="scientific">Mariniflexile jejuense</name>
    <dbReference type="NCBI Taxonomy" id="1173582"/>
    <lineage>
        <taxon>Bacteria</taxon>
        <taxon>Pseudomonadati</taxon>
        <taxon>Bacteroidota</taxon>
        <taxon>Flavobacteriia</taxon>
        <taxon>Flavobacteriales</taxon>
        <taxon>Flavobacteriaceae</taxon>
        <taxon>Mariniflexile</taxon>
    </lineage>
</organism>
<dbReference type="Proteomes" id="UP001597061">
    <property type="component" value="Unassembled WGS sequence"/>
</dbReference>
<evidence type="ECO:0000259" key="5">
    <source>
        <dbReference type="PROSITE" id="PS50110"/>
    </source>
</evidence>
<gene>
    <name evidence="6" type="ORF">ACFQ1R_03050</name>
</gene>
<protein>
    <submittedName>
        <fullName evidence="6">Response regulator</fullName>
    </submittedName>
</protein>
<dbReference type="PANTHER" id="PTHR43214:SF43">
    <property type="entry name" value="TWO-COMPONENT RESPONSE REGULATOR"/>
    <property type="match status" value="1"/>
</dbReference>
<evidence type="ECO:0000313" key="7">
    <source>
        <dbReference type="Proteomes" id="UP001597061"/>
    </source>
</evidence>
<dbReference type="Gene3D" id="3.40.50.2300">
    <property type="match status" value="1"/>
</dbReference>
<dbReference type="InterPro" id="IPR039420">
    <property type="entry name" value="WalR-like"/>
</dbReference>